<gene>
    <name evidence="1" type="ORF">C2R22_07850</name>
</gene>
<dbReference type="PROSITE" id="PS51318">
    <property type="entry name" value="TAT"/>
    <property type="match status" value="1"/>
</dbReference>
<accession>A0A2I8VI41</accession>
<keyword evidence="2" id="KW-1185">Reference proteome</keyword>
<dbReference type="EMBL" id="CP026309">
    <property type="protein sequence ID" value="AUV81580.1"/>
    <property type="molecule type" value="Genomic_DNA"/>
</dbReference>
<dbReference type="InterPro" id="IPR006311">
    <property type="entry name" value="TAT_signal"/>
</dbReference>
<dbReference type="RefSeq" id="WP_103425268.1">
    <property type="nucleotide sequence ID" value="NZ_CP026309.1"/>
</dbReference>
<name>A0A2I8VI41_9EURY</name>
<reference evidence="1 2" key="1">
    <citation type="submission" date="2018-01" db="EMBL/GenBank/DDBJ databases">
        <title>Complete genome sequence of Salinigranum rubrum GX10T, an extremely halophilic archaeon isolated from a marine solar saltern.</title>
        <authorList>
            <person name="Han S."/>
        </authorList>
    </citation>
    <scope>NUCLEOTIDE SEQUENCE [LARGE SCALE GENOMIC DNA]</scope>
    <source>
        <strain evidence="1 2">GX10</strain>
    </source>
</reference>
<dbReference type="Pfam" id="PF24152">
    <property type="entry name" value="DUF7405"/>
    <property type="match status" value="1"/>
</dbReference>
<sequence>MFDRDLSRRDALKLAVATGGATALSACLSEAEEPVPRGSPSAELPEGQHRWNDFLNTDDAGNHELPPHHVFLSLALDGDGPPTEDDRAAVESAMGTLDRAYQWSHAGLLSSLAYTPAYFGRFDADLAYPLPDPRRLSSFETPEFDTQDALLHLASDRPDALLEAEQALLGEREEMNGLEVETSLSAVFSVTLRRTGFIGAGMPAERQGEVKGIPSGGPVPEESPLFMGFKAGFRGNQATESAVNIQEGPFAGGTTKHLATIRQRLDDWYGEQDFEERVMEMFSPLHAERGLVEGVGNDLGDFSGVDEEVVETIREQARNFGRVGHAQKAARANRDADGEPLLLRRHVESTDDGEASLHFPSLQRNIESFEAVREAMNGADLTDIPTIRQRVNNGILEYIFVTRRGNYLVPPRSLRALPTPTGT</sequence>
<dbReference type="GeneID" id="35591994"/>
<evidence type="ECO:0000313" key="1">
    <source>
        <dbReference type="EMBL" id="AUV81580.1"/>
    </source>
</evidence>
<dbReference type="Proteomes" id="UP000236584">
    <property type="component" value="Chromosome"/>
</dbReference>
<dbReference type="SUPFAM" id="SSF54909">
    <property type="entry name" value="Dimeric alpha+beta barrel"/>
    <property type="match status" value="1"/>
</dbReference>
<evidence type="ECO:0000313" key="2">
    <source>
        <dbReference type="Proteomes" id="UP000236584"/>
    </source>
</evidence>
<protein>
    <submittedName>
        <fullName evidence="1">Tat pathway signal protein</fullName>
    </submittedName>
</protein>
<dbReference type="KEGG" id="srub:C2R22_07850"/>
<dbReference type="InterPro" id="IPR055828">
    <property type="entry name" value="DUF7405"/>
</dbReference>
<dbReference type="OrthoDB" id="212084at2157"/>
<proteinExistence type="predicted"/>
<dbReference type="AlphaFoldDB" id="A0A2I8VI41"/>
<dbReference type="InterPro" id="IPR011008">
    <property type="entry name" value="Dimeric_a/b-barrel"/>
</dbReference>
<organism evidence="1 2">
    <name type="scientific">Salinigranum rubrum</name>
    <dbReference type="NCBI Taxonomy" id="755307"/>
    <lineage>
        <taxon>Archaea</taxon>
        <taxon>Methanobacteriati</taxon>
        <taxon>Methanobacteriota</taxon>
        <taxon>Stenosarchaea group</taxon>
        <taxon>Halobacteria</taxon>
        <taxon>Halobacteriales</taxon>
        <taxon>Haloferacaceae</taxon>
        <taxon>Salinigranum</taxon>
    </lineage>
</organism>
<dbReference type="PROSITE" id="PS51257">
    <property type="entry name" value="PROKAR_LIPOPROTEIN"/>
    <property type="match status" value="1"/>
</dbReference>